<proteinExistence type="predicted"/>
<sequence length="117" mass="13016">MRFLPRGLGDGCQEPLFNDFTCGAGTLLLARVHALLWSQSNDPDALMDLVVSANDRDPLCAAMTALQLLINQLVWERPIGAVHVECKDIIAQRHLLVPVFASECREDCPFELVRDDL</sequence>
<comment type="caution">
    <text evidence="1">The sequence shown here is derived from an EMBL/GenBank/DDBJ whole genome shotgun (WGS) entry which is preliminary data.</text>
</comment>
<reference evidence="1 2" key="1">
    <citation type="journal article" date="2020" name="Microb. Genom.">
        <title>Genetic diversity of clinical and environmental Mucorales isolates obtained from an investigation of mucormycosis cases among solid organ transplant recipients.</title>
        <authorList>
            <person name="Nguyen M.H."/>
            <person name="Kaul D."/>
            <person name="Muto C."/>
            <person name="Cheng S.J."/>
            <person name="Richter R.A."/>
            <person name="Bruno V.M."/>
            <person name="Liu G."/>
            <person name="Beyhan S."/>
            <person name="Sundermann A.J."/>
            <person name="Mounaud S."/>
            <person name="Pasculle A.W."/>
            <person name="Nierman W.C."/>
            <person name="Driscoll E."/>
            <person name="Cumbie R."/>
            <person name="Clancy C.J."/>
            <person name="Dupont C.L."/>
        </authorList>
    </citation>
    <scope>NUCLEOTIDE SEQUENCE [LARGE SCALE GENOMIC DNA]</scope>
    <source>
        <strain evidence="1 2">GL24</strain>
    </source>
</reference>
<name>A0A9P7CC62_9FUNG</name>
<evidence type="ECO:0000313" key="2">
    <source>
        <dbReference type="Proteomes" id="UP000740926"/>
    </source>
</evidence>
<keyword evidence="2" id="KW-1185">Reference proteome</keyword>
<accession>A0A9P7CC62</accession>
<protein>
    <submittedName>
        <fullName evidence="1">Uncharacterized protein</fullName>
    </submittedName>
</protein>
<dbReference type="Proteomes" id="UP000740926">
    <property type="component" value="Unassembled WGS sequence"/>
</dbReference>
<evidence type="ECO:0000313" key="1">
    <source>
        <dbReference type="EMBL" id="KAG1545814.1"/>
    </source>
</evidence>
<gene>
    <name evidence="1" type="ORF">G6F50_013710</name>
</gene>
<organism evidence="1 2">
    <name type="scientific">Rhizopus delemar</name>
    <dbReference type="NCBI Taxonomy" id="936053"/>
    <lineage>
        <taxon>Eukaryota</taxon>
        <taxon>Fungi</taxon>
        <taxon>Fungi incertae sedis</taxon>
        <taxon>Mucoromycota</taxon>
        <taxon>Mucoromycotina</taxon>
        <taxon>Mucoromycetes</taxon>
        <taxon>Mucorales</taxon>
        <taxon>Mucorineae</taxon>
        <taxon>Rhizopodaceae</taxon>
        <taxon>Rhizopus</taxon>
    </lineage>
</organism>
<dbReference type="EMBL" id="JAANIU010005734">
    <property type="protein sequence ID" value="KAG1545814.1"/>
    <property type="molecule type" value="Genomic_DNA"/>
</dbReference>
<dbReference type="AlphaFoldDB" id="A0A9P7CC62"/>